<dbReference type="AlphaFoldDB" id="A0A4P6YI77"/>
<dbReference type="KEGG" id="fnk:E1750_11605"/>
<dbReference type="EMBL" id="CP037933">
    <property type="protein sequence ID" value="QBN20637.1"/>
    <property type="molecule type" value="Genomic_DNA"/>
</dbReference>
<keyword evidence="2" id="KW-1185">Reference proteome</keyword>
<dbReference type="RefSeq" id="WP_133278134.1">
    <property type="nucleotide sequence ID" value="NZ_CP037933.1"/>
</dbReference>
<organism evidence="1 2">
    <name type="scientific">Flavobacterium nackdongense</name>
    <dbReference type="NCBI Taxonomy" id="2547394"/>
    <lineage>
        <taxon>Bacteria</taxon>
        <taxon>Pseudomonadati</taxon>
        <taxon>Bacteroidota</taxon>
        <taxon>Flavobacteriia</taxon>
        <taxon>Flavobacteriales</taxon>
        <taxon>Flavobacteriaceae</taxon>
        <taxon>Flavobacterium</taxon>
    </lineage>
</organism>
<dbReference type="InterPro" id="IPR009241">
    <property type="entry name" value="HigB-like"/>
</dbReference>
<evidence type="ECO:0000313" key="1">
    <source>
        <dbReference type="EMBL" id="QBN20637.1"/>
    </source>
</evidence>
<gene>
    <name evidence="1" type="ORF">E1750_11605</name>
</gene>
<dbReference type="OrthoDB" id="573082at2"/>
<dbReference type="Proteomes" id="UP000291124">
    <property type="component" value="Chromosome"/>
</dbReference>
<name>A0A4P6YI77_9FLAO</name>
<proteinExistence type="predicted"/>
<protein>
    <submittedName>
        <fullName evidence="1">Type II toxin-antitoxin system RelE/ParE family toxin</fullName>
    </submittedName>
</protein>
<dbReference type="Pfam" id="PF05973">
    <property type="entry name" value="Gp49"/>
    <property type="match status" value="1"/>
</dbReference>
<evidence type="ECO:0000313" key="2">
    <source>
        <dbReference type="Proteomes" id="UP000291124"/>
    </source>
</evidence>
<sequence length="109" mass="13321">MFSEDVFEFLKSIEIKHSKKIIYNIRNSENKNDPELFKKLEDDIWEFRTLYQKFQYRLLAFWDKTNSESTLVISTHGFVKKQRKVPKKEIERAKNLRTKCFEEKNLNKL</sequence>
<accession>A0A4P6YI77</accession>
<reference evidence="2" key="1">
    <citation type="submission" date="2019-03" db="EMBL/GenBank/DDBJ databases">
        <title>Flavobacterium sp.</title>
        <authorList>
            <person name="Kim H."/>
        </authorList>
    </citation>
    <scope>NUCLEOTIDE SEQUENCE [LARGE SCALE GENOMIC DNA]</scope>
    <source>
        <strain evidence="2">GS13</strain>
    </source>
</reference>